<evidence type="ECO:0000313" key="9">
    <source>
        <dbReference type="EMBL" id="MFD0871180.1"/>
    </source>
</evidence>
<evidence type="ECO:0000259" key="8">
    <source>
        <dbReference type="Pfam" id="PF02687"/>
    </source>
</evidence>
<evidence type="ECO:0000256" key="2">
    <source>
        <dbReference type="ARBA" id="ARBA00022475"/>
    </source>
</evidence>
<keyword evidence="5 7" id="KW-0472">Membrane</keyword>
<accession>A0ABW3DDA7</accession>
<proteinExistence type="inferred from homology"/>
<dbReference type="PANTHER" id="PTHR30572">
    <property type="entry name" value="MEMBRANE COMPONENT OF TRANSPORTER-RELATED"/>
    <property type="match status" value="1"/>
</dbReference>
<gene>
    <name evidence="9" type="ORF">ACFQ03_18725</name>
</gene>
<dbReference type="InterPro" id="IPR050250">
    <property type="entry name" value="Macrolide_Exporter_MacB"/>
</dbReference>
<evidence type="ECO:0000256" key="7">
    <source>
        <dbReference type="SAM" id="Phobius"/>
    </source>
</evidence>
<feature type="transmembrane region" description="Helical" evidence="7">
    <location>
        <begin position="427"/>
        <end position="448"/>
    </location>
</feature>
<feature type="transmembrane region" description="Helical" evidence="7">
    <location>
        <begin position="524"/>
        <end position="545"/>
    </location>
</feature>
<comment type="similarity">
    <text evidence="6">Belongs to the ABC-4 integral membrane protein family.</text>
</comment>
<evidence type="ECO:0000256" key="5">
    <source>
        <dbReference type="ARBA" id="ARBA00023136"/>
    </source>
</evidence>
<sequence>MRSMLTPSLVWRMAWRNLWTQPRHTLLTVLGGCIGAALIMAAVVFFQSFDESGNRWLKQHYGPIDWELKPPAGTPHFTQEEVQAIAERIQPYNVQLLPAAIFETSVSKVDGQLQPVQTGLRYLAIGVDFAQAAEFDPDHPLWELSLSADQVILSEAIAKPLGLVEGDTVAIPDKRGNSQLFQVKKIVKEEGITGYRGLFAAEGTLIMGIRQARNLSAAPDGAFTSILAGREDYTLAEQSAVRFPTPLPLFDLHEQKVADENQVNKMKQRHGAIFIICSLTAILAGALLMIQILQMLVYSRKESLALLRALGFQNRQVRAIFFIETTLINLLSTGVGIVLGIPLGFGVIRLFEWFNQDLLYAYGANSIPIMPYVSLGGIALSCAAVLGLLTVISFVACYRMGKMNIVLALRGDQDPEKTGGGQWIRKGLRIVLTVCAAIIVFSHFIQFFSGKSLEIMTTNTGFVPHRSLSVLALWFGASVSMLYLVVQGLPYIQKGLKPLLSRIGIGDAAQLLAFRYPAGNYRRTFIVTLLFSCCFMILVLILIVTQHNYRDISQKSYSILGYPAYIKYYSEQEKQQILAGLQQDPELAEAAQNPPVMEPYMLGFEPNDVFLDLQQLNLTVPSEAFLAHGAPKLSQRSPAFASDEEAWAAVLNNPQAVILDHKYSYEMSTALSRKLNVGDHLTLNVYNKPAEPNTPDFGKPRKVVDTIDIDIIGFADTSTGMEFYNVMFVHPQIYDQLKGMDIVGSI</sequence>
<feature type="transmembrane region" description="Helical" evidence="7">
    <location>
        <begin position="319"/>
        <end position="351"/>
    </location>
</feature>
<dbReference type="PANTHER" id="PTHR30572:SF4">
    <property type="entry name" value="ABC TRANSPORTER PERMEASE YTRF"/>
    <property type="match status" value="1"/>
</dbReference>
<organism evidence="9 10">
    <name type="scientific">Paenibacillus residui</name>
    <dbReference type="NCBI Taxonomy" id="629724"/>
    <lineage>
        <taxon>Bacteria</taxon>
        <taxon>Bacillati</taxon>
        <taxon>Bacillota</taxon>
        <taxon>Bacilli</taxon>
        <taxon>Bacillales</taxon>
        <taxon>Paenibacillaceae</taxon>
        <taxon>Paenibacillus</taxon>
    </lineage>
</organism>
<evidence type="ECO:0000256" key="4">
    <source>
        <dbReference type="ARBA" id="ARBA00022989"/>
    </source>
</evidence>
<evidence type="ECO:0000256" key="1">
    <source>
        <dbReference type="ARBA" id="ARBA00004651"/>
    </source>
</evidence>
<dbReference type="Proteomes" id="UP001597120">
    <property type="component" value="Unassembled WGS sequence"/>
</dbReference>
<reference evidence="10" key="1">
    <citation type="journal article" date="2019" name="Int. J. Syst. Evol. Microbiol.">
        <title>The Global Catalogue of Microorganisms (GCM) 10K type strain sequencing project: providing services to taxonomists for standard genome sequencing and annotation.</title>
        <authorList>
            <consortium name="The Broad Institute Genomics Platform"/>
            <consortium name="The Broad Institute Genome Sequencing Center for Infectious Disease"/>
            <person name="Wu L."/>
            <person name="Ma J."/>
        </authorList>
    </citation>
    <scope>NUCLEOTIDE SEQUENCE [LARGE SCALE GENOMIC DNA]</scope>
    <source>
        <strain evidence="10">CCUG 57263</strain>
    </source>
</reference>
<dbReference type="InterPro" id="IPR003838">
    <property type="entry name" value="ABC3_permease_C"/>
</dbReference>
<protein>
    <submittedName>
        <fullName evidence="9">ABC transporter permease</fullName>
    </submittedName>
</protein>
<comment type="subcellular location">
    <subcellularLocation>
        <location evidence="1">Cell membrane</location>
        <topology evidence="1">Multi-pass membrane protein</topology>
    </subcellularLocation>
</comment>
<feature type="transmembrane region" description="Helical" evidence="7">
    <location>
        <begin position="468"/>
        <end position="492"/>
    </location>
</feature>
<keyword evidence="10" id="KW-1185">Reference proteome</keyword>
<dbReference type="EMBL" id="JBHTIU010000074">
    <property type="protein sequence ID" value="MFD0871180.1"/>
    <property type="molecule type" value="Genomic_DNA"/>
</dbReference>
<dbReference type="RefSeq" id="WP_379290092.1">
    <property type="nucleotide sequence ID" value="NZ_JBHTIU010000074.1"/>
</dbReference>
<name>A0ABW3DDA7_9BACL</name>
<feature type="domain" description="ABC3 transporter permease C-terminal" evidence="8">
    <location>
        <begin position="276"/>
        <end position="405"/>
    </location>
</feature>
<feature type="transmembrane region" description="Helical" evidence="7">
    <location>
        <begin position="371"/>
        <end position="398"/>
    </location>
</feature>
<evidence type="ECO:0000313" key="10">
    <source>
        <dbReference type="Proteomes" id="UP001597120"/>
    </source>
</evidence>
<evidence type="ECO:0000256" key="6">
    <source>
        <dbReference type="ARBA" id="ARBA00038076"/>
    </source>
</evidence>
<keyword evidence="4 7" id="KW-1133">Transmembrane helix</keyword>
<keyword evidence="2" id="KW-1003">Cell membrane</keyword>
<comment type="caution">
    <text evidence="9">The sequence shown here is derived from an EMBL/GenBank/DDBJ whole genome shotgun (WGS) entry which is preliminary data.</text>
</comment>
<evidence type="ECO:0000256" key="3">
    <source>
        <dbReference type="ARBA" id="ARBA00022692"/>
    </source>
</evidence>
<feature type="transmembrane region" description="Helical" evidence="7">
    <location>
        <begin position="272"/>
        <end position="298"/>
    </location>
</feature>
<dbReference type="Pfam" id="PF02687">
    <property type="entry name" value="FtsX"/>
    <property type="match status" value="1"/>
</dbReference>
<keyword evidence="3 7" id="KW-0812">Transmembrane</keyword>